<dbReference type="EMBL" id="BNJG01000004">
    <property type="protein sequence ID" value="GHO60221.1"/>
    <property type="molecule type" value="Genomic_DNA"/>
</dbReference>
<keyword evidence="3" id="KW-1185">Reference proteome</keyword>
<evidence type="ECO:0000313" key="3">
    <source>
        <dbReference type="Proteomes" id="UP000654345"/>
    </source>
</evidence>
<feature type="compositionally biased region" description="Low complexity" evidence="1">
    <location>
        <begin position="13"/>
        <end position="25"/>
    </location>
</feature>
<evidence type="ECO:0000256" key="1">
    <source>
        <dbReference type="SAM" id="MobiDB-lite"/>
    </source>
</evidence>
<comment type="caution">
    <text evidence="2">The sequence shown here is derived from an EMBL/GenBank/DDBJ whole genome shotgun (WGS) entry which is preliminary data.</text>
</comment>
<dbReference type="Proteomes" id="UP000654345">
    <property type="component" value="Unassembled WGS sequence"/>
</dbReference>
<feature type="region of interest" description="Disordered" evidence="1">
    <location>
        <begin position="1"/>
        <end position="25"/>
    </location>
</feature>
<sequence length="48" mass="4841">MEGMVAGIEGMAIPDPSSSIPDPSSITPFTTITIITIPTTGSVRAHAA</sequence>
<organism evidence="2 3">
    <name type="scientific">Ktedonobacter robiniae</name>
    <dbReference type="NCBI Taxonomy" id="2778365"/>
    <lineage>
        <taxon>Bacteria</taxon>
        <taxon>Bacillati</taxon>
        <taxon>Chloroflexota</taxon>
        <taxon>Ktedonobacteria</taxon>
        <taxon>Ktedonobacterales</taxon>
        <taxon>Ktedonobacteraceae</taxon>
        <taxon>Ktedonobacter</taxon>
    </lineage>
</organism>
<reference evidence="2 3" key="1">
    <citation type="journal article" date="2021" name="Int. J. Syst. Evol. Microbiol.">
        <title>Reticulibacter mediterranei gen. nov., sp. nov., within the new family Reticulibacteraceae fam. nov., and Ktedonospora formicarum gen. nov., sp. nov., Ktedonobacter robiniae sp. nov., Dictyobacter formicarum sp. nov. and Dictyobacter arantiisoli sp. nov., belonging to the class Ktedonobacteria.</title>
        <authorList>
            <person name="Yabe S."/>
            <person name="Zheng Y."/>
            <person name="Wang C.M."/>
            <person name="Sakai Y."/>
            <person name="Abe K."/>
            <person name="Yokota A."/>
            <person name="Donadio S."/>
            <person name="Cavaletti L."/>
            <person name="Monciardini P."/>
        </authorList>
    </citation>
    <scope>NUCLEOTIDE SEQUENCE [LARGE SCALE GENOMIC DNA]</scope>
    <source>
        <strain evidence="2 3">SOSP1-30</strain>
    </source>
</reference>
<gene>
    <name evidence="2" type="ORF">KSB_86960</name>
</gene>
<name>A0ABQ3V4W5_9CHLR</name>
<proteinExistence type="predicted"/>
<evidence type="ECO:0000313" key="2">
    <source>
        <dbReference type="EMBL" id="GHO60221.1"/>
    </source>
</evidence>
<accession>A0ABQ3V4W5</accession>
<protein>
    <submittedName>
        <fullName evidence="2">Uncharacterized protein</fullName>
    </submittedName>
</protein>